<accession>A0A8H3GAR3</accession>
<proteinExistence type="predicted"/>
<evidence type="ECO:0000313" key="2">
    <source>
        <dbReference type="Proteomes" id="UP000663888"/>
    </source>
</evidence>
<dbReference type="EMBL" id="CAJMWX010001023">
    <property type="protein sequence ID" value="CAE6444942.1"/>
    <property type="molecule type" value="Genomic_DNA"/>
</dbReference>
<evidence type="ECO:0000313" key="1">
    <source>
        <dbReference type="EMBL" id="CAE6444942.1"/>
    </source>
</evidence>
<gene>
    <name evidence="1" type="ORF">RDB_LOCUS57130</name>
</gene>
<protein>
    <submittedName>
        <fullName evidence="1">Uncharacterized protein</fullName>
    </submittedName>
</protein>
<comment type="caution">
    <text evidence="1">The sequence shown here is derived from an EMBL/GenBank/DDBJ whole genome shotgun (WGS) entry which is preliminary data.</text>
</comment>
<organism evidence="1 2">
    <name type="scientific">Rhizoctonia solani</name>
    <dbReference type="NCBI Taxonomy" id="456999"/>
    <lineage>
        <taxon>Eukaryota</taxon>
        <taxon>Fungi</taxon>
        <taxon>Dikarya</taxon>
        <taxon>Basidiomycota</taxon>
        <taxon>Agaricomycotina</taxon>
        <taxon>Agaricomycetes</taxon>
        <taxon>Cantharellales</taxon>
        <taxon>Ceratobasidiaceae</taxon>
        <taxon>Rhizoctonia</taxon>
    </lineage>
</organism>
<reference evidence="1" key="1">
    <citation type="submission" date="2021-01" db="EMBL/GenBank/DDBJ databases">
        <authorList>
            <person name="Kaushik A."/>
        </authorList>
    </citation>
    <scope>NUCLEOTIDE SEQUENCE</scope>
    <source>
        <strain evidence="1">AG4-R118</strain>
    </source>
</reference>
<sequence length="151" mass="16615">MLSDDDGGPDDAIYGHRLSIDVPGNEHIVWSGWDDRLLLLGYRGGIQVWDCTHKQVREVLNLLSPTIGGTVIGAAVIATAVSSQDDLLSEERPLLGILPRPDELITYSLRTHAILKRLPSNPPHAIQTSDQFIIIMCNSIYHALLCINLVI</sequence>
<name>A0A8H3GAR3_9AGAM</name>
<dbReference type="Proteomes" id="UP000663888">
    <property type="component" value="Unassembled WGS sequence"/>
</dbReference>
<dbReference type="AlphaFoldDB" id="A0A8H3GAR3"/>